<keyword evidence="3" id="KW-1185">Reference proteome</keyword>
<feature type="chain" id="PRO_5046958919" evidence="1">
    <location>
        <begin position="23"/>
        <end position="446"/>
    </location>
</feature>
<accession>A0ABY7DTT7</accession>
<feature type="signal peptide" evidence="1">
    <location>
        <begin position="1"/>
        <end position="22"/>
    </location>
</feature>
<name>A0ABY7DTT7_MYAAR</name>
<keyword evidence="1" id="KW-0732">Signal</keyword>
<gene>
    <name evidence="2" type="ORF">MAR_007711</name>
</gene>
<protein>
    <submittedName>
        <fullName evidence="2">TENX-like protein</fullName>
    </submittedName>
</protein>
<evidence type="ECO:0000313" key="3">
    <source>
        <dbReference type="Proteomes" id="UP001164746"/>
    </source>
</evidence>
<sequence>MVGPGYLCVLLVIGLFVNNINAVALDGTCTADCECTDAHTTCQSSTCACVTGYAKISSACKASIGTTCTTTADCDTTTVTGTICDTTAASPVCKIESSGDCTNVQTGCVSNAACDSNACTCTAATHTEETSSKLCKKKLGQSCTTTADCDASVTKTVCDTTVASPVCKLGSGGGCSAGGGNAAECMSNSACDTGGTDLCVCTATHPEDGNFLCVGNYGHTCTALDLCDTDTNTVSICSNAGVCAIKAGSSCAGKTDKCVVYAGCTGASDTCACGDGYTKDGNNEHCEGAAGKACSSSADCGASLYCDLALTVPLCRKAVGDCGGDQVNCVTFSSCTGTTCTCATGYTEDSTLKICQGAIDKPCNNDLGCNTGSDADLVCDTTKTCKKKQAATCTTTDQCVANSNCEGDCKVCTCTGGVVDDKLCSGAGAVIVSLLVLLSALVVAKV</sequence>
<dbReference type="Proteomes" id="UP001164746">
    <property type="component" value="Chromosome 4"/>
</dbReference>
<evidence type="ECO:0000256" key="1">
    <source>
        <dbReference type="SAM" id="SignalP"/>
    </source>
</evidence>
<reference evidence="2" key="1">
    <citation type="submission" date="2022-11" db="EMBL/GenBank/DDBJ databases">
        <title>Centuries of genome instability and evolution in soft-shell clam transmissible cancer (bioRxiv).</title>
        <authorList>
            <person name="Hart S.F.M."/>
            <person name="Yonemitsu M.A."/>
            <person name="Giersch R.M."/>
            <person name="Beal B.F."/>
            <person name="Arriagada G."/>
            <person name="Davis B.W."/>
            <person name="Ostrander E.A."/>
            <person name="Goff S.P."/>
            <person name="Metzger M.J."/>
        </authorList>
    </citation>
    <scope>NUCLEOTIDE SEQUENCE</scope>
    <source>
        <strain evidence="2">MELC-2E11</strain>
        <tissue evidence="2">Siphon/mantle</tissue>
    </source>
</reference>
<dbReference type="EMBL" id="CP111015">
    <property type="protein sequence ID" value="WAR01153.1"/>
    <property type="molecule type" value="Genomic_DNA"/>
</dbReference>
<proteinExistence type="predicted"/>
<evidence type="ECO:0000313" key="2">
    <source>
        <dbReference type="EMBL" id="WAR01153.1"/>
    </source>
</evidence>
<organism evidence="2 3">
    <name type="scientific">Mya arenaria</name>
    <name type="common">Soft-shell clam</name>
    <dbReference type="NCBI Taxonomy" id="6604"/>
    <lineage>
        <taxon>Eukaryota</taxon>
        <taxon>Metazoa</taxon>
        <taxon>Spiralia</taxon>
        <taxon>Lophotrochozoa</taxon>
        <taxon>Mollusca</taxon>
        <taxon>Bivalvia</taxon>
        <taxon>Autobranchia</taxon>
        <taxon>Heteroconchia</taxon>
        <taxon>Euheterodonta</taxon>
        <taxon>Imparidentia</taxon>
        <taxon>Neoheterodontei</taxon>
        <taxon>Myida</taxon>
        <taxon>Myoidea</taxon>
        <taxon>Myidae</taxon>
        <taxon>Mya</taxon>
    </lineage>
</organism>